<gene>
    <name evidence="2 3" type="primary">LOC112685917</name>
</gene>
<dbReference type="RefSeq" id="XP_025413754.1">
    <property type="nucleotide sequence ID" value="XM_025557969.1"/>
</dbReference>
<dbReference type="RefSeq" id="XP_025413755.1">
    <property type="nucleotide sequence ID" value="XM_025557970.1"/>
</dbReference>
<dbReference type="AlphaFoldDB" id="A0A8B8FTS7"/>
<dbReference type="OrthoDB" id="10043918at2759"/>
<keyword evidence="1" id="KW-1185">Reference proteome</keyword>
<dbReference type="GeneID" id="112685917"/>
<reference evidence="2 3" key="1">
    <citation type="submission" date="2025-04" db="UniProtKB">
        <authorList>
            <consortium name="RefSeq"/>
        </authorList>
    </citation>
    <scope>IDENTIFICATION</scope>
    <source>
        <tissue evidence="2 3">Whole body</tissue>
    </source>
</reference>
<evidence type="ECO:0000313" key="2">
    <source>
        <dbReference type="RefSeq" id="XP_025413754.1"/>
    </source>
</evidence>
<organism evidence="1 3">
    <name type="scientific">Sipha flava</name>
    <name type="common">yellow sugarcane aphid</name>
    <dbReference type="NCBI Taxonomy" id="143950"/>
    <lineage>
        <taxon>Eukaryota</taxon>
        <taxon>Metazoa</taxon>
        <taxon>Ecdysozoa</taxon>
        <taxon>Arthropoda</taxon>
        <taxon>Hexapoda</taxon>
        <taxon>Insecta</taxon>
        <taxon>Pterygota</taxon>
        <taxon>Neoptera</taxon>
        <taxon>Paraneoptera</taxon>
        <taxon>Hemiptera</taxon>
        <taxon>Sternorrhyncha</taxon>
        <taxon>Aphidomorpha</taxon>
        <taxon>Aphidoidea</taxon>
        <taxon>Aphididae</taxon>
        <taxon>Sipha</taxon>
    </lineage>
</organism>
<proteinExistence type="predicted"/>
<dbReference type="Proteomes" id="UP000694846">
    <property type="component" value="Unplaced"/>
</dbReference>
<evidence type="ECO:0000313" key="3">
    <source>
        <dbReference type="RefSeq" id="XP_025413755.1"/>
    </source>
</evidence>
<sequence>MDEDNIKDYLFSITDGQAEYSDIGGDSDYEDELLIISPQHKITRSTLSQLSSKSDSMSYESDENNLPVTPVLDMYTNTPSPVLDIYIYYHTNTIYSQCVS</sequence>
<accession>A0A8B8FTS7</accession>
<name>A0A8B8FTS7_9HEMI</name>
<evidence type="ECO:0000313" key="1">
    <source>
        <dbReference type="Proteomes" id="UP000694846"/>
    </source>
</evidence>
<protein>
    <submittedName>
        <fullName evidence="2 3">Uncharacterized protein LOC112685917 isoform X2</fullName>
    </submittedName>
</protein>